<accession>A0A5P8M1M9</accession>
<feature type="transmembrane region" description="Helical" evidence="1">
    <location>
        <begin position="54"/>
        <end position="76"/>
    </location>
</feature>
<dbReference type="EMBL" id="CP045143">
    <property type="protein sequence ID" value="QFR22051.1"/>
    <property type="molecule type" value="Genomic_DNA"/>
</dbReference>
<dbReference type="InterPro" id="IPR021697">
    <property type="entry name" value="DUF3278"/>
</dbReference>
<evidence type="ECO:0000313" key="3">
    <source>
        <dbReference type="Proteomes" id="UP000326779"/>
    </source>
</evidence>
<keyword evidence="1" id="KW-1133">Transmembrane helix</keyword>
<keyword evidence="1" id="KW-0472">Membrane</keyword>
<protein>
    <submittedName>
        <fullName evidence="2">DUF3278 domain-containing protein</fullName>
    </submittedName>
</protein>
<evidence type="ECO:0000256" key="1">
    <source>
        <dbReference type="SAM" id="Phobius"/>
    </source>
</evidence>
<feature type="transmembrane region" description="Helical" evidence="1">
    <location>
        <begin position="26"/>
        <end position="48"/>
    </location>
</feature>
<dbReference type="Pfam" id="PF11683">
    <property type="entry name" value="DUF3278"/>
    <property type="match status" value="1"/>
</dbReference>
<dbReference type="Proteomes" id="UP000326779">
    <property type="component" value="Chromosome"/>
</dbReference>
<proteinExistence type="predicted"/>
<gene>
    <name evidence="2" type="ORF">D1010_00555</name>
</gene>
<name>A0A5P8M1M9_9LACO</name>
<dbReference type="KEGG" id="lhb:D1010_00555"/>
<feature type="transmembrane region" description="Helical" evidence="1">
    <location>
        <begin position="109"/>
        <end position="127"/>
    </location>
</feature>
<keyword evidence="1" id="KW-0812">Transmembrane</keyword>
<sequence>MMERLIRWTFGVSGRDEYQKAEMNKILSGSAVLVYWLLYVGMFASLIIDGFWMHSVTAGTIILVIIVIVWGITIGIQMRKRGLYQVEAANEEDLHRIYRRINFQVLRDSIIYSINGYAGWSLGYFAMSPKEPPTIWETVSFMVVFVGVYTIDTWRYRRQQVVKAWEDN</sequence>
<dbReference type="AlphaFoldDB" id="A0A5P8M1M9"/>
<reference evidence="2 3" key="1">
    <citation type="submission" date="2019-10" db="EMBL/GenBank/DDBJ databases">
        <title>The completed genome of Lactobacillus harbinensis M1.</title>
        <authorList>
            <person name="Zheng Y."/>
        </authorList>
    </citation>
    <scope>NUCLEOTIDE SEQUENCE [LARGE SCALE GENOMIC DNA]</scope>
    <source>
        <strain evidence="2 3">M1</strain>
    </source>
</reference>
<evidence type="ECO:0000313" key="2">
    <source>
        <dbReference type="EMBL" id="QFR22051.1"/>
    </source>
</evidence>
<dbReference type="RefSeq" id="WP_152260032.1">
    <property type="nucleotide sequence ID" value="NZ_CAUFDJ010000009.1"/>
</dbReference>
<feature type="transmembrane region" description="Helical" evidence="1">
    <location>
        <begin position="133"/>
        <end position="151"/>
    </location>
</feature>
<organism evidence="2 3">
    <name type="scientific">Schleiferilactobacillus harbinensis</name>
    <dbReference type="NCBI Taxonomy" id="304207"/>
    <lineage>
        <taxon>Bacteria</taxon>
        <taxon>Bacillati</taxon>
        <taxon>Bacillota</taxon>
        <taxon>Bacilli</taxon>
        <taxon>Lactobacillales</taxon>
        <taxon>Lactobacillaceae</taxon>
        <taxon>Schleiferilactobacillus</taxon>
    </lineage>
</organism>